<reference evidence="2 3" key="1">
    <citation type="submission" date="2024-05" db="EMBL/GenBank/DDBJ databases">
        <authorList>
            <person name="Wallberg A."/>
        </authorList>
    </citation>
    <scope>NUCLEOTIDE SEQUENCE [LARGE SCALE GENOMIC DNA]</scope>
</reference>
<accession>A0AAV2PL57</accession>
<gene>
    <name evidence="2" type="ORF">MNOR_LOCUS709</name>
</gene>
<feature type="region of interest" description="Disordered" evidence="1">
    <location>
        <begin position="1"/>
        <end position="23"/>
    </location>
</feature>
<feature type="compositionally biased region" description="Basic and acidic residues" evidence="1">
    <location>
        <begin position="179"/>
        <end position="198"/>
    </location>
</feature>
<feature type="compositionally biased region" description="Polar residues" evidence="1">
    <location>
        <begin position="133"/>
        <end position="145"/>
    </location>
</feature>
<feature type="compositionally biased region" description="Low complexity" evidence="1">
    <location>
        <begin position="65"/>
        <end position="75"/>
    </location>
</feature>
<feature type="compositionally biased region" description="Basic residues" evidence="1">
    <location>
        <begin position="1"/>
        <end position="10"/>
    </location>
</feature>
<evidence type="ECO:0000313" key="3">
    <source>
        <dbReference type="Proteomes" id="UP001497623"/>
    </source>
</evidence>
<evidence type="ECO:0000256" key="1">
    <source>
        <dbReference type="SAM" id="MobiDB-lite"/>
    </source>
</evidence>
<dbReference type="EMBL" id="CAXKWB010000164">
    <property type="protein sequence ID" value="CAL4059587.1"/>
    <property type="molecule type" value="Genomic_DNA"/>
</dbReference>
<dbReference type="AlphaFoldDB" id="A0AAV2PL57"/>
<feature type="compositionally biased region" description="Polar residues" evidence="1">
    <location>
        <begin position="202"/>
        <end position="216"/>
    </location>
</feature>
<name>A0AAV2PL57_MEGNR</name>
<feature type="compositionally biased region" description="Polar residues" evidence="1">
    <location>
        <begin position="101"/>
        <end position="113"/>
    </location>
</feature>
<evidence type="ECO:0000313" key="2">
    <source>
        <dbReference type="EMBL" id="CAL4059587.1"/>
    </source>
</evidence>
<comment type="caution">
    <text evidence="2">The sequence shown here is derived from an EMBL/GenBank/DDBJ whole genome shotgun (WGS) entry which is preliminary data.</text>
</comment>
<proteinExistence type="predicted"/>
<protein>
    <submittedName>
        <fullName evidence="2">Uncharacterized protein</fullName>
    </submittedName>
</protein>
<feature type="compositionally biased region" description="Basic and acidic residues" evidence="1">
    <location>
        <begin position="147"/>
        <end position="172"/>
    </location>
</feature>
<feature type="compositionally biased region" description="Basic and acidic residues" evidence="1">
    <location>
        <begin position="115"/>
        <end position="132"/>
    </location>
</feature>
<keyword evidence="3" id="KW-1185">Reference proteome</keyword>
<organism evidence="2 3">
    <name type="scientific">Meganyctiphanes norvegica</name>
    <name type="common">Northern krill</name>
    <name type="synonym">Thysanopoda norvegica</name>
    <dbReference type="NCBI Taxonomy" id="48144"/>
    <lineage>
        <taxon>Eukaryota</taxon>
        <taxon>Metazoa</taxon>
        <taxon>Ecdysozoa</taxon>
        <taxon>Arthropoda</taxon>
        <taxon>Crustacea</taxon>
        <taxon>Multicrustacea</taxon>
        <taxon>Malacostraca</taxon>
        <taxon>Eumalacostraca</taxon>
        <taxon>Eucarida</taxon>
        <taxon>Euphausiacea</taxon>
        <taxon>Euphausiidae</taxon>
        <taxon>Meganyctiphanes</taxon>
    </lineage>
</organism>
<dbReference type="Proteomes" id="UP001497623">
    <property type="component" value="Unassembled WGS sequence"/>
</dbReference>
<feature type="region of interest" description="Disordered" evidence="1">
    <location>
        <begin position="43"/>
        <end position="219"/>
    </location>
</feature>
<sequence>MTRSKNKGNKKVLGIDLKSKKAKREKINVKKNLLVKKTKLLGNLKDSKDTKSMQLVKTLKESEMNKSSSNKNPISKKQESSPNNQENKNKGIKSAKDKSTSNKNPISKNQKNSPIKHENKNNKKKSEIDKSTSIKTLSSNNQKKSPISHENKKNQRQIDNKKKFNVNKDKSFGKSKNPNNDKAKLVDKNNKDKNDNKNVQKSNSQDKQNSNVFSKQKNVHKMKITVDTVPCPKDIQTQMWNRQLDKNECTLFVRFGKETGAKDRKTLVKMFSDKVKEIRPHKRYKNLNFVEFESREKLEEMKPQMEEMQTAGEKAFVDYMGAKGKIHMQNEEIKINPKKLYMSGFPIGTTPLQVQSLFEKCSKVTIPKSRFLKGKSLQDLMSIIYLIYLQMKK</sequence>